<dbReference type="AlphaFoldDB" id="A0A397HZU1"/>
<dbReference type="VEuPathDB" id="FungiDB:CDV56_107611"/>
<feature type="chain" id="PRO_5017468422" evidence="2">
    <location>
        <begin position="19"/>
        <end position="199"/>
    </location>
</feature>
<dbReference type="Proteomes" id="UP000215305">
    <property type="component" value="Unassembled WGS sequence"/>
</dbReference>
<dbReference type="OrthoDB" id="4490287at2759"/>
<proteinExistence type="predicted"/>
<evidence type="ECO:0000256" key="2">
    <source>
        <dbReference type="SAM" id="SignalP"/>
    </source>
</evidence>
<keyword evidence="2" id="KW-0732">Signal</keyword>
<dbReference type="EMBL" id="NKHU02000006">
    <property type="protein sequence ID" value="RHZ67508.1"/>
    <property type="molecule type" value="Genomic_DNA"/>
</dbReference>
<gene>
    <name evidence="3" type="ORF">CDV56_107611</name>
</gene>
<evidence type="ECO:0000313" key="3">
    <source>
        <dbReference type="EMBL" id="RHZ67508.1"/>
    </source>
</evidence>
<keyword evidence="4" id="KW-1185">Reference proteome</keyword>
<dbReference type="STRING" id="41047.A0A397HZU1"/>
<sequence length="199" mass="20875">MHFSPAAILFISVLGTQAVPLALPRQANNTLVRRQEEPYSVVNVGGANINGIETSSAIETATETVTAPSIPQAPVTVTVTDMPTSTSTPVITPSSWATPSSSSCIPSLSSVPAWPTPLPGDDHPVYPRSFNLTHKSPLPPKSFRRSLSSTNSTGPHVFKARSDNATETVPISARTLLNGTIAAGSGLFARALNQTGRVY</sequence>
<feature type="region of interest" description="Disordered" evidence="1">
    <location>
        <begin position="137"/>
        <end position="158"/>
    </location>
</feature>
<evidence type="ECO:0000313" key="4">
    <source>
        <dbReference type="Proteomes" id="UP000215305"/>
    </source>
</evidence>
<feature type="signal peptide" evidence="2">
    <location>
        <begin position="1"/>
        <end position="18"/>
    </location>
</feature>
<organism evidence="3 4">
    <name type="scientific">Aspergillus thermomutatus</name>
    <name type="common">Neosartorya pseudofischeri</name>
    <dbReference type="NCBI Taxonomy" id="41047"/>
    <lineage>
        <taxon>Eukaryota</taxon>
        <taxon>Fungi</taxon>
        <taxon>Dikarya</taxon>
        <taxon>Ascomycota</taxon>
        <taxon>Pezizomycotina</taxon>
        <taxon>Eurotiomycetes</taxon>
        <taxon>Eurotiomycetidae</taxon>
        <taxon>Eurotiales</taxon>
        <taxon>Aspergillaceae</taxon>
        <taxon>Aspergillus</taxon>
        <taxon>Aspergillus subgen. Fumigati</taxon>
    </lineage>
</organism>
<evidence type="ECO:0000256" key="1">
    <source>
        <dbReference type="SAM" id="MobiDB-lite"/>
    </source>
</evidence>
<reference evidence="3" key="1">
    <citation type="submission" date="2018-08" db="EMBL/GenBank/DDBJ databases">
        <title>Draft genome sequence of azole-resistant Aspergillus thermomutatus (Neosartorya pseudofischeri) strain HMR AF 39, isolated from a human nasal aspirate.</title>
        <authorList>
            <person name="Parent-Michaud M."/>
            <person name="Dufresne P.J."/>
            <person name="Fournier E."/>
            <person name="Martineau C."/>
            <person name="Moreira S."/>
            <person name="Perkins V."/>
            <person name="De Repentigny L."/>
            <person name="Dufresne S.F."/>
        </authorList>
    </citation>
    <scope>NUCLEOTIDE SEQUENCE [LARGE SCALE GENOMIC DNA]</scope>
    <source>
        <strain evidence="3">HMR AF 39</strain>
    </source>
</reference>
<accession>A0A397HZU1</accession>
<protein>
    <submittedName>
        <fullName evidence="3">Uncharacterized protein</fullName>
    </submittedName>
</protein>
<dbReference type="RefSeq" id="XP_026618668.1">
    <property type="nucleotide sequence ID" value="XM_026761230.1"/>
</dbReference>
<name>A0A397HZU1_ASPTH</name>
<comment type="caution">
    <text evidence="3">The sequence shown here is derived from an EMBL/GenBank/DDBJ whole genome shotgun (WGS) entry which is preliminary data.</text>
</comment>
<dbReference type="GeneID" id="38129585"/>
<feature type="compositionally biased region" description="Polar residues" evidence="1">
    <location>
        <begin position="145"/>
        <end position="154"/>
    </location>
</feature>